<dbReference type="PRINTS" id="PR00019">
    <property type="entry name" value="LEURICHRPT"/>
</dbReference>
<evidence type="ECO:0000256" key="3">
    <source>
        <dbReference type="SAM" id="MobiDB-lite"/>
    </source>
</evidence>
<dbReference type="CTD" id="11188"/>
<dbReference type="Gene3D" id="3.30.1520.10">
    <property type="entry name" value="Phox-like domain"/>
    <property type="match status" value="1"/>
</dbReference>
<dbReference type="InterPro" id="IPR036871">
    <property type="entry name" value="PX_dom_sf"/>
</dbReference>
<reference evidence="5" key="1">
    <citation type="submission" date="2022-11" db="UniProtKB">
        <authorList>
            <consortium name="EnsemblMetazoa"/>
        </authorList>
    </citation>
    <scope>IDENTIFICATION</scope>
</reference>
<dbReference type="RefSeq" id="XP_038047794.1">
    <property type="nucleotide sequence ID" value="XM_038191866.1"/>
</dbReference>
<feature type="domain" description="PX" evidence="4">
    <location>
        <begin position="13"/>
        <end position="123"/>
    </location>
</feature>
<feature type="compositionally biased region" description="Pro residues" evidence="3">
    <location>
        <begin position="602"/>
        <end position="613"/>
    </location>
</feature>
<organism evidence="5 6">
    <name type="scientific">Patiria miniata</name>
    <name type="common">Bat star</name>
    <name type="synonym">Asterina miniata</name>
    <dbReference type="NCBI Taxonomy" id="46514"/>
    <lineage>
        <taxon>Eukaryota</taxon>
        <taxon>Metazoa</taxon>
        <taxon>Echinodermata</taxon>
        <taxon>Eleutherozoa</taxon>
        <taxon>Asterozoa</taxon>
        <taxon>Asteroidea</taxon>
        <taxon>Valvatacea</taxon>
        <taxon>Valvatida</taxon>
        <taxon>Asterinidae</taxon>
        <taxon>Patiria</taxon>
    </lineage>
</organism>
<keyword evidence="6" id="KW-1185">Reference proteome</keyword>
<dbReference type="SMART" id="SM00312">
    <property type="entry name" value="PX"/>
    <property type="match status" value="1"/>
</dbReference>
<dbReference type="Pfam" id="PF00787">
    <property type="entry name" value="PX"/>
    <property type="match status" value="1"/>
</dbReference>
<dbReference type="Pfam" id="PF25625">
    <property type="entry name" value="PH_NISCH_C"/>
    <property type="match status" value="1"/>
</dbReference>
<dbReference type="PROSITE" id="PS51450">
    <property type="entry name" value="LRR"/>
    <property type="match status" value="3"/>
</dbReference>
<sequence length="1262" mass="141297">MAYSSGSLAGPTDQVSLKREVRVVAAKSVDNYTAYVIELAVDDCTWTIQRRYSEFHDLHDKLVALKRVDRALLPPKKFLWNQSKSFVEKRRHDLQSYLQKLLDQSSYLATPLLHFLEFDIYDIYGVSQALATELFDKGEAILSSDDVCEMTPMQLYAITERLKLAIPTCSADDSRSDIGHIMDFISRLKLMRIVGSRNRLGSSSRVVDRLPFDLSSFKALEHLQMDVCNIGIIGGLVELKKTVRYLAVHHTVQTIKEILLPEGEHWLSAEAGAVAGPSSSRPVHIPTWKCVSRADFRYNGLTNVDESIKLLPNLTRLDLSHNDLTEVNNLQYLSEMTHLDLSHNSLMSLEGLHTRLGNITTLGLAANNLSSLRGLGKLYSLVHLDVSKNSIEHVVEVNHISNLPCIESLNLKDNPVTGVMDYRTKILSLFQEQYAELRLDGQRSSQKEMDKVAIMKAIQKAKDSKVKKPTGKNSPSRKPKRAMQVKQATIADPADVKPSLLSVAAASASSSVISSQSSLPQHDDISASSSDDAEYRARVEEIRREGGEAWLTLLNEMRESPNAGSPTLKAKGGHSPKTGRSPKAKRKELQEIRKPRSRSRSPAPPEIQQPPASPTLKISPKGLLHCIFDELARHRMECPTSIPELIFNLHIYFQGPVLSTYGPRHRRQNLPEPDTQGPSVADYLLEHVTAEHRAEFVELLQGLTQGKVHLPSHIFPKQEDAAEVLTCVLRILGLEQQTEVPINNEPVEPMVDEMTKLTVNYDESPEMDQTDLGVDSSIDISVGNPRASPAIVISEHPSPAVVKKRVQSAPPRIIPTYDEATLENLADCNKQVGLQLTEPMQAIANMQPSDLIKFFHESIAEIGSEPERLTHMMWAGAIAFQNPSVEITACVMLSDRAVYILSADASSSQILSPPVEVRGHRRMKSDSSVKDKLRADSKSVDLPDTAGFNGGRILKQPHASGVLLISTEDRDRKRVRCQHVLNLTDIVEVDVGLFDQKLRLTAETAGDTVSLLTRNFQMTLSFLEWLMQVLPITSSRSKSPDRSPNAMDPYKLHRAFTEEFLHPSSVKFSYPNDETINDLTYLIVDFINDKSMTNMDNTSILLYMLVHQVHSSPLQGSPVTVQEPLAECERSHRTLVVTNKHLSLCREDHVSYPLPGFMKSLPDHQQYELLEVQEIKNLRRLVVSDFSSRDVTLVFEVMDVVVDIDMDYYGSKESGEDVRPAMPEVAWTLVLPSMDDRERLRKQLCHTWLDIHGQELSIQVNT</sequence>
<dbReference type="SMART" id="SM00365">
    <property type="entry name" value="LRR_SD22"/>
    <property type="match status" value="4"/>
</dbReference>
<keyword evidence="2" id="KW-0677">Repeat</keyword>
<feature type="region of interest" description="Disordered" evidence="3">
    <location>
        <begin position="511"/>
        <end position="534"/>
    </location>
</feature>
<feature type="region of interest" description="Disordered" evidence="3">
    <location>
        <begin position="559"/>
        <end position="618"/>
    </location>
</feature>
<evidence type="ECO:0000256" key="2">
    <source>
        <dbReference type="ARBA" id="ARBA00022737"/>
    </source>
</evidence>
<evidence type="ECO:0000313" key="5">
    <source>
        <dbReference type="EnsemblMetazoa" id="XP_038047794.1"/>
    </source>
</evidence>
<protein>
    <recommendedName>
        <fullName evidence="4">PX domain-containing protein</fullName>
    </recommendedName>
</protein>
<dbReference type="SUPFAM" id="SSF52075">
    <property type="entry name" value="Outer arm dynein light chain 1"/>
    <property type="match status" value="1"/>
</dbReference>
<dbReference type="InterPro" id="IPR057714">
    <property type="entry name" value="PH_NISCH_C"/>
</dbReference>
<dbReference type="OMA" id="CHRESWK"/>
<dbReference type="Proteomes" id="UP000887568">
    <property type="component" value="Unplaced"/>
</dbReference>
<feature type="region of interest" description="Disordered" evidence="3">
    <location>
        <begin position="459"/>
        <end position="491"/>
    </location>
</feature>
<dbReference type="InterPro" id="IPR001683">
    <property type="entry name" value="PX_dom"/>
</dbReference>
<evidence type="ECO:0000256" key="1">
    <source>
        <dbReference type="ARBA" id="ARBA00022614"/>
    </source>
</evidence>
<proteinExistence type="predicted"/>
<dbReference type="PROSITE" id="PS50195">
    <property type="entry name" value="PX"/>
    <property type="match status" value="1"/>
</dbReference>
<dbReference type="GO" id="GO:0005737">
    <property type="term" value="C:cytoplasm"/>
    <property type="evidence" value="ECO:0007669"/>
    <property type="project" value="TreeGrafter"/>
</dbReference>
<dbReference type="SUPFAM" id="SSF64268">
    <property type="entry name" value="PX domain"/>
    <property type="match status" value="1"/>
</dbReference>
<name>A0A913Z7Y9_PATMI</name>
<dbReference type="GO" id="GO:0035091">
    <property type="term" value="F:phosphatidylinositol binding"/>
    <property type="evidence" value="ECO:0007669"/>
    <property type="project" value="InterPro"/>
</dbReference>
<keyword evidence="1" id="KW-0433">Leucine-rich repeat</keyword>
<dbReference type="OrthoDB" id="430293at2759"/>
<feature type="compositionally biased region" description="Basic residues" evidence="3">
    <location>
        <begin position="467"/>
        <end position="483"/>
    </location>
</feature>
<dbReference type="PANTHER" id="PTHR15454:SF35">
    <property type="entry name" value="NISCHARIN"/>
    <property type="match status" value="1"/>
</dbReference>
<evidence type="ECO:0000259" key="4">
    <source>
        <dbReference type="PROSITE" id="PS50195"/>
    </source>
</evidence>
<evidence type="ECO:0000313" key="6">
    <source>
        <dbReference type="Proteomes" id="UP000887568"/>
    </source>
</evidence>
<dbReference type="AlphaFoldDB" id="A0A913Z7Y9"/>
<accession>A0A913Z7Y9</accession>
<dbReference type="EnsemblMetazoa" id="XM_038191866.1">
    <property type="protein sequence ID" value="XP_038047794.1"/>
    <property type="gene ID" value="LOC119721915"/>
</dbReference>
<dbReference type="FunFam" id="3.30.1520.10:FF:000020">
    <property type="entry name" value="nischarin isoform X1"/>
    <property type="match status" value="1"/>
</dbReference>
<dbReference type="Gene3D" id="3.80.10.10">
    <property type="entry name" value="Ribonuclease Inhibitor"/>
    <property type="match status" value="1"/>
</dbReference>
<dbReference type="InterPro" id="IPR032675">
    <property type="entry name" value="LRR_dom_sf"/>
</dbReference>
<dbReference type="GeneID" id="119721915"/>
<dbReference type="InterPro" id="IPR001611">
    <property type="entry name" value="Leu-rich_rpt"/>
</dbReference>
<dbReference type="PANTHER" id="PTHR15454">
    <property type="entry name" value="NISCHARIN RELATED"/>
    <property type="match status" value="1"/>
</dbReference>